<feature type="transmembrane region" description="Helical" evidence="6">
    <location>
        <begin position="133"/>
        <end position="154"/>
    </location>
</feature>
<evidence type="ECO:0000256" key="5">
    <source>
        <dbReference type="ARBA" id="ARBA00023136"/>
    </source>
</evidence>
<feature type="transmembrane region" description="Helical" evidence="6">
    <location>
        <begin position="317"/>
        <end position="336"/>
    </location>
</feature>
<reference evidence="7 8" key="2">
    <citation type="submission" date="2010-03" db="EMBL/GenBank/DDBJ databases">
        <authorList>
            <person name="Pajon A."/>
        </authorList>
    </citation>
    <scope>NUCLEOTIDE SEQUENCE [LARGE SCALE GENOMIC DNA]</scope>
    <source>
        <strain evidence="7 8">SGP1</strain>
    </source>
</reference>
<evidence type="ECO:0000256" key="3">
    <source>
        <dbReference type="ARBA" id="ARBA00022692"/>
    </source>
</evidence>
<evidence type="ECO:0000256" key="6">
    <source>
        <dbReference type="SAM" id="Phobius"/>
    </source>
</evidence>
<dbReference type="InterPro" id="IPR001851">
    <property type="entry name" value="ABC_transp_permease"/>
</dbReference>
<dbReference type="CDD" id="cd06581">
    <property type="entry name" value="TM_PBP1_LivM_like"/>
    <property type="match status" value="1"/>
</dbReference>
<feature type="transmembrane region" description="Helical" evidence="6">
    <location>
        <begin position="47"/>
        <end position="69"/>
    </location>
</feature>
<dbReference type="GO" id="GO:0005886">
    <property type="term" value="C:plasma membrane"/>
    <property type="evidence" value="ECO:0007669"/>
    <property type="project" value="UniProtKB-SubCell"/>
</dbReference>
<dbReference type="PANTHER" id="PTHR30482">
    <property type="entry name" value="HIGH-AFFINITY BRANCHED-CHAIN AMINO ACID TRANSPORT SYSTEM PERMEASE"/>
    <property type="match status" value="1"/>
</dbReference>
<dbReference type="AlphaFoldDB" id="A0AB94IXD6"/>
<comment type="subcellular location">
    <subcellularLocation>
        <location evidence="1">Cell membrane</location>
        <topology evidence="1">Multi-pass membrane protein</topology>
    </subcellularLocation>
</comment>
<keyword evidence="5 6" id="KW-0472">Membrane</keyword>
<evidence type="ECO:0000256" key="2">
    <source>
        <dbReference type="ARBA" id="ARBA00022475"/>
    </source>
</evidence>
<sequence>MTIKRFVNLKRAEARRIFATYAVVTAAYGFMQILSATGLLSSTMRGMLVPVCAYMVMAIALNLVVGILGELSLGHAGFMSVGAFTGVASAIMLQNLIPFAPARLAVAMLVGSGFAAAAGFLIGIPVLRLKGDYLAIVTLAFGEIIKSVFNNFYLGMDSGGISFSMLSDKTRLLPGGRLIIAGPMGIGGIQKISTFTVGFILVMIALAVMYNLMNSRAGRAFMAIRDVCIAAESVGINITRYKMMAFVTSAALAGAAGALFAMNYSTIVANKFDFNTSILVLVFVVLGGQGNILGSIVAAAALTILPEKLRQFADYRMLLYAVVLIAVMLATNNAAVKGFLTRFNPFLRRAREEDEHAV</sequence>
<keyword evidence="8" id="KW-1185">Reference proteome</keyword>
<evidence type="ECO:0000313" key="8">
    <source>
        <dbReference type="Proteomes" id="UP000008957"/>
    </source>
</evidence>
<accession>A0AB94IXD6</accession>
<reference evidence="8" key="1">
    <citation type="submission" date="2010-03" db="EMBL/GenBank/DDBJ databases">
        <title>The genome sequence of Synergistetes sp. SGP1.</title>
        <authorList>
            <consortium name="metaHIT consortium -- http://www.metahit.eu/"/>
            <person name="Pajon A."/>
            <person name="Turner K."/>
            <person name="Parkhill J."/>
            <person name="Wade W."/>
            <person name="Vartoukian S."/>
        </authorList>
    </citation>
    <scope>NUCLEOTIDE SEQUENCE [LARGE SCALE GENOMIC DNA]</scope>
    <source>
        <strain evidence="8">SGP1</strain>
    </source>
</reference>
<protein>
    <submittedName>
        <fullName evidence="7">Amino acid/amide ABC transporter membrane protein 2, HAAT family (TC 3.A.1.4.-)</fullName>
    </submittedName>
</protein>
<evidence type="ECO:0000256" key="4">
    <source>
        <dbReference type="ARBA" id="ARBA00022989"/>
    </source>
</evidence>
<feature type="transmembrane region" description="Helical" evidence="6">
    <location>
        <begin position="21"/>
        <end position="41"/>
    </location>
</feature>
<dbReference type="Proteomes" id="UP000008957">
    <property type="component" value="Chromosome"/>
</dbReference>
<keyword evidence="2" id="KW-1003">Cell membrane</keyword>
<dbReference type="EMBL" id="FP929056">
    <property type="protein sequence ID" value="CBL28398.1"/>
    <property type="molecule type" value="Genomic_DNA"/>
</dbReference>
<gene>
    <name evidence="7" type="ORF">SY1_12690</name>
</gene>
<dbReference type="PANTHER" id="PTHR30482:SF10">
    <property type="entry name" value="HIGH-AFFINITY BRANCHED-CHAIN AMINO ACID TRANSPORT PROTEIN BRAE"/>
    <property type="match status" value="1"/>
</dbReference>
<feature type="transmembrane region" description="Helical" evidence="6">
    <location>
        <begin position="192"/>
        <end position="212"/>
    </location>
</feature>
<name>A0AB94IXD6_9BACT</name>
<dbReference type="Pfam" id="PF02653">
    <property type="entry name" value="BPD_transp_2"/>
    <property type="match status" value="1"/>
</dbReference>
<proteinExistence type="predicted"/>
<evidence type="ECO:0000313" key="7">
    <source>
        <dbReference type="EMBL" id="CBL28398.1"/>
    </source>
</evidence>
<dbReference type="KEGG" id="sbr:SY1_12690"/>
<evidence type="ECO:0000256" key="1">
    <source>
        <dbReference type="ARBA" id="ARBA00004651"/>
    </source>
</evidence>
<dbReference type="RefSeq" id="WP_015556545.1">
    <property type="nucleotide sequence ID" value="NC_021038.1"/>
</dbReference>
<feature type="transmembrane region" description="Helical" evidence="6">
    <location>
        <begin position="278"/>
        <end position="305"/>
    </location>
</feature>
<dbReference type="InterPro" id="IPR043428">
    <property type="entry name" value="LivM-like"/>
</dbReference>
<keyword evidence="3 6" id="KW-0812">Transmembrane</keyword>
<feature type="transmembrane region" description="Helical" evidence="6">
    <location>
        <begin position="76"/>
        <end position="97"/>
    </location>
</feature>
<keyword evidence="4 6" id="KW-1133">Transmembrane helix</keyword>
<feature type="transmembrane region" description="Helical" evidence="6">
    <location>
        <begin position="243"/>
        <end position="266"/>
    </location>
</feature>
<feature type="transmembrane region" description="Helical" evidence="6">
    <location>
        <begin position="103"/>
        <end position="126"/>
    </location>
</feature>
<organism evidence="7 8">
    <name type="scientific">Fretibacterium fastidiosum</name>
    <dbReference type="NCBI Taxonomy" id="651822"/>
    <lineage>
        <taxon>Bacteria</taxon>
        <taxon>Thermotogati</taxon>
        <taxon>Synergistota</taxon>
        <taxon>Synergistia</taxon>
        <taxon>Synergistales</taxon>
        <taxon>Aminobacteriaceae</taxon>
        <taxon>Fretibacterium</taxon>
    </lineage>
</organism>
<dbReference type="GO" id="GO:0015658">
    <property type="term" value="F:branched-chain amino acid transmembrane transporter activity"/>
    <property type="evidence" value="ECO:0007669"/>
    <property type="project" value="InterPro"/>
</dbReference>